<protein>
    <submittedName>
        <fullName evidence="1">Uncharacterized protein</fullName>
    </submittedName>
</protein>
<dbReference type="AlphaFoldDB" id="A0A5B0RS98"/>
<comment type="caution">
    <text evidence="1">The sequence shown here is derived from an EMBL/GenBank/DDBJ whole genome shotgun (WGS) entry which is preliminary data.</text>
</comment>
<evidence type="ECO:0000313" key="1">
    <source>
        <dbReference type="EMBL" id="KAA1128831.1"/>
    </source>
</evidence>
<dbReference type="EMBL" id="VDEP01000139">
    <property type="protein sequence ID" value="KAA1128831.1"/>
    <property type="molecule type" value="Genomic_DNA"/>
</dbReference>
<evidence type="ECO:0000313" key="2">
    <source>
        <dbReference type="Proteomes" id="UP000325313"/>
    </source>
</evidence>
<accession>A0A5B0RS98</accession>
<sequence length="63" mass="6783">MLSTSSSLDAISWSISARILATTSGFRIKWKKVHESACAVVSLHKPPKNSSRLLAQANGDVDN</sequence>
<reference evidence="1 2" key="1">
    <citation type="submission" date="2019-05" db="EMBL/GenBank/DDBJ databases">
        <title>Emergence of the Ug99 lineage of the wheat stem rust pathogen through somatic hybridization.</title>
        <authorList>
            <person name="Li F."/>
            <person name="Upadhyaya N.M."/>
            <person name="Sperschneider J."/>
            <person name="Matny O."/>
            <person name="Nguyen-Phuc H."/>
            <person name="Mago R."/>
            <person name="Raley C."/>
            <person name="Miller M.E."/>
            <person name="Silverstein K.A.T."/>
            <person name="Henningsen E."/>
            <person name="Hirsch C.D."/>
            <person name="Visser B."/>
            <person name="Pretorius Z.A."/>
            <person name="Steffenson B.J."/>
            <person name="Schwessinger B."/>
            <person name="Dodds P.N."/>
            <person name="Figueroa M."/>
        </authorList>
    </citation>
    <scope>NUCLEOTIDE SEQUENCE [LARGE SCALE GENOMIC DNA]</scope>
    <source>
        <strain evidence="1 2">Ug99</strain>
    </source>
</reference>
<gene>
    <name evidence="1" type="ORF">PGTUg99_024837</name>
</gene>
<organism evidence="1 2">
    <name type="scientific">Puccinia graminis f. sp. tritici</name>
    <dbReference type="NCBI Taxonomy" id="56615"/>
    <lineage>
        <taxon>Eukaryota</taxon>
        <taxon>Fungi</taxon>
        <taxon>Dikarya</taxon>
        <taxon>Basidiomycota</taxon>
        <taxon>Pucciniomycotina</taxon>
        <taxon>Pucciniomycetes</taxon>
        <taxon>Pucciniales</taxon>
        <taxon>Pucciniaceae</taxon>
        <taxon>Puccinia</taxon>
    </lineage>
</organism>
<proteinExistence type="predicted"/>
<dbReference type="Proteomes" id="UP000325313">
    <property type="component" value="Unassembled WGS sequence"/>
</dbReference>
<name>A0A5B0RS98_PUCGR</name>